<feature type="region of interest" description="Disordered" evidence="2">
    <location>
        <begin position="1"/>
        <end position="88"/>
    </location>
</feature>
<dbReference type="VEuPathDB" id="ToxoDB:CSUI_001278"/>
<feature type="compositionally biased region" description="Pro residues" evidence="2">
    <location>
        <begin position="1"/>
        <end position="14"/>
    </location>
</feature>
<keyword evidence="1" id="KW-0175">Coiled coil</keyword>
<dbReference type="EMBL" id="MIGC01000501">
    <property type="protein sequence ID" value="PHJ24873.1"/>
    <property type="molecule type" value="Genomic_DNA"/>
</dbReference>
<evidence type="ECO:0000256" key="1">
    <source>
        <dbReference type="SAM" id="Coils"/>
    </source>
</evidence>
<feature type="compositionally biased region" description="Polar residues" evidence="2">
    <location>
        <begin position="784"/>
        <end position="806"/>
    </location>
</feature>
<name>A0A2C6LDB4_9APIC</name>
<feature type="region of interest" description="Disordered" evidence="2">
    <location>
        <begin position="783"/>
        <end position="806"/>
    </location>
</feature>
<comment type="caution">
    <text evidence="3">The sequence shown here is derived from an EMBL/GenBank/DDBJ whole genome shotgun (WGS) entry which is preliminary data.</text>
</comment>
<evidence type="ECO:0000313" key="4">
    <source>
        <dbReference type="Proteomes" id="UP000221165"/>
    </source>
</evidence>
<keyword evidence="4" id="KW-1185">Reference proteome</keyword>
<feature type="compositionally biased region" description="Polar residues" evidence="2">
    <location>
        <begin position="1276"/>
        <end position="1285"/>
    </location>
</feature>
<feature type="coiled-coil region" evidence="1">
    <location>
        <begin position="934"/>
        <end position="961"/>
    </location>
</feature>
<sequence>MASPPQPVPLPVAPVPLLRKSPTESAPGVSSDRVTGALAKGKGSVPEPSSVAVKTPGSTSAMVTQTPGNYPPSVPAQPVGEGNSNSEDISVEAPMEKSDQKNISGTLMVNRSTSTGVTKEAVCENSYAAIKGEGANTPAPAVVNSLLQANSATLVQGATAQSKSSEGNNTVPDSANSTKILAASANTNACGDEGIVATCSRLMKQTEETTNMNVAAAIAEASLAKPQSLPIQGLHSAPQGKGVVDSPVPTKDSDSLLASLSSFSQGRSSALAVSTSVQTSCFGGNSPQPVFPGSSVLSTPAASAAFVGLSPVLSSGIRKADPVSAQVLSTLKNTGFSVTQEPWPGTTDFATSCDADAAGAQVATDQLLTLPLSNVQPHEIKRAQDEGFGLSTEADGFGFPSAISGSSAAAAAAVLAQQESRPLLLTRFEMLEAYAKGRLCLSCDSKSHRMPSCPFGEFVCPNCHRSSHRGEECPLRCRFCQQLHVGVSVTVCIKRFRGPLEALLGISLPLRDLQPTSLLSTGSPSSPLGQPASARPNSAFGRSVYVSNLPPNTTQEMLAAAVDALLTKGRIMQIHGVTLKVQFKKTGVFNNAMPQNSATIACVLAGAGTPLNATFSPGTSRAHNASSVMTPLSAASSPTGAYGPGASPTFSPSISSLLIFLGPPSPPTVSEICAQVAAKLKEDLQLGLVTAQQHSPSASAVSARGSFPQRSESAQLQQLQDLQKHLQSQDFPGVISVPFEVPTPHSTSAAALFAAAAASQVSPPDTAVVTPSLLEKADIPDISVKSTNRPTPIASSAGTKNFPSRSTTSPAFPAALHYANYANSIFGNNTSTAQALSQLVTGAHRGESGSYPGASLDKEVAAGGAAARTGSGHPFSQLTSDKLLLLQLLQQQQEQQGKKQVQDLCAAQKPQQPALLTETLMRAASGSAKASQAVTRAALARQQVERQLQQQEERKQADQLLLQMHRKDAQLEAHCISSLVCHQRSSTFTSSAMAGTESLFQHSASLPPRSPAFKAVGSLVDDTGNLLPMVRSNTDNAGRLNSSTKLSALSKLFERGSSLQHPWALAASSHSEQAERPTFLDIRQQVHPQSIPGNTLSTESGGGSQGLVQAVSCPRMPGVNGHSTKKNAGDSIFSAPELNTIVMNCATSSLSSAPKNSGGFPGPKTQEVEQLNSAMGSGVSCSAVAAASAAAAAASAVGGEASQQLLDVAASLMHKAVEENSDVEDVAQQLYQATRELPQEVVHQLLVALATRGTQGSSAGSDTQSQTRTEDHNGALASNASFLVH</sequence>
<dbReference type="GeneID" id="94424695"/>
<evidence type="ECO:0000256" key="2">
    <source>
        <dbReference type="SAM" id="MobiDB-lite"/>
    </source>
</evidence>
<accession>A0A2C6LDB4</accession>
<feature type="compositionally biased region" description="Polar residues" evidence="2">
    <location>
        <begin position="56"/>
        <end position="68"/>
    </location>
</feature>
<proteinExistence type="predicted"/>
<feature type="compositionally biased region" description="Polar residues" evidence="2">
    <location>
        <begin position="1253"/>
        <end position="1267"/>
    </location>
</feature>
<dbReference type="Proteomes" id="UP000221165">
    <property type="component" value="Unassembled WGS sequence"/>
</dbReference>
<gene>
    <name evidence="3" type="ORF">CSUI_001278</name>
</gene>
<dbReference type="RefSeq" id="XP_067926545.1">
    <property type="nucleotide sequence ID" value="XM_068061484.1"/>
</dbReference>
<feature type="region of interest" description="Disordered" evidence="2">
    <location>
        <begin position="1253"/>
        <end position="1285"/>
    </location>
</feature>
<reference evidence="3 4" key="1">
    <citation type="journal article" date="2017" name="Int. J. Parasitol.">
        <title>The genome of the protozoan parasite Cystoisospora suis and a reverse vaccinology approach to identify vaccine candidates.</title>
        <authorList>
            <person name="Palmieri N."/>
            <person name="Shrestha A."/>
            <person name="Ruttkowski B."/>
            <person name="Beck T."/>
            <person name="Vogl C."/>
            <person name="Tomley F."/>
            <person name="Blake D.P."/>
            <person name="Joachim A."/>
        </authorList>
    </citation>
    <scope>NUCLEOTIDE SEQUENCE [LARGE SCALE GENOMIC DNA]</scope>
    <source>
        <strain evidence="3 4">Wien I</strain>
    </source>
</reference>
<dbReference type="OrthoDB" id="330951at2759"/>
<evidence type="ECO:0000313" key="3">
    <source>
        <dbReference type="EMBL" id="PHJ24873.1"/>
    </source>
</evidence>
<feature type="region of interest" description="Disordered" evidence="2">
    <location>
        <begin position="1089"/>
        <end position="1130"/>
    </location>
</feature>
<organism evidence="3 4">
    <name type="scientific">Cystoisospora suis</name>
    <dbReference type="NCBI Taxonomy" id="483139"/>
    <lineage>
        <taxon>Eukaryota</taxon>
        <taxon>Sar</taxon>
        <taxon>Alveolata</taxon>
        <taxon>Apicomplexa</taxon>
        <taxon>Conoidasida</taxon>
        <taxon>Coccidia</taxon>
        <taxon>Eucoccidiorida</taxon>
        <taxon>Eimeriorina</taxon>
        <taxon>Sarcocystidae</taxon>
        <taxon>Cystoisospora</taxon>
    </lineage>
</organism>
<protein>
    <submittedName>
        <fullName evidence="3">Proteophosphoglycan related protein</fullName>
    </submittedName>
</protein>
<feature type="compositionally biased region" description="Polar residues" evidence="2">
    <location>
        <begin position="1089"/>
        <end position="1099"/>
    </location>
</feature>